<dbReference type="EMBL" id="LAZR01001589">
    <property type="protein sequence ID" value="KKN42319.1"/>
    <property type="molecule type" value="Genomic_DNA"/>
</dbReference>
<evidence type="ECO:0008006" key="2">
    <source>
        <dbReference type="Google" id="ProtNLM"/>
    </source>
</evidence>
<reference evidence="1" key="1">
    <citation type="journal article" date="2015" name="Nature">
        <title>Complex archaea that bridge the gap between prokaryotes and eukaryotes.</title>
        <authorList>
            <person name="Spang A."/>
            <person name="Saw J.H."/>
            <person name="Jorgensen S.L."/>
            <person name="Zaremba-Niedzwiedzka K."/>
            <person name="Martijn J."/>
            <person name="Lind A.E."/>
            <person name="van Eijk R."/>
            <person name="Schleper C."/>
            <person name="Guy L."/>
            <person name="Ettema T.J."/>
        </authorList>
    </citation>
    <scope>NUCLEOTIDE SEQUENCE</scope>
</reference>
<accession>A0A0F9QIL7</accession>
<dbReference type="PIRSF" id="PIRSF035170">
    <property type="entry name" value="HD_phosphohydro"/>
    <property type="match status" value="1"/>
</dbReference>
<comment type="caution">
    <text evidence="1">The sequence shown here is derived from an EMBL/GenBank/DDBJ whole genome shotgun (WGS) entry which is preliminary data.</text>
</comment>
<dbReference type="PANTHER" id="PTHR21174">
    <property type="match status" value="1"/>
</dbReference>
<dbReference type="PANTHER" id="PTHR21174:SF0">
    <property type="entry name" value="HD PHOSPHOHYDROLASE FAMILY PROTEIN-RELATED"/>
    <property type="match status" value="1"/>
</dbReference>
<evidence type="ECO:0000313" key="1">
    <source>
        <dbReference type="EMBL" id="KKN42319.1"/>
    </source>
</evidence>
<organism evidence="1">
    <name type="scientific">marine sediment metagenome</name>
    <dbReference type="NCBI Taxonomy" id="412755"/>
    <lineage>
        <taxon>unclassified sequences</taxon>
        <taxon>metagenomes</taxon>
        <taxon>ecological metagenomes</taxon>
    </lineage>
</organism>
<dbReference type="Gene3D" id="1.10.3210.10">
    <property type="entry name" value="Hypothetical protein af1432"/>
    <property type="match status" value="1"/>
</dbReference>
<protein>
    <recommendedName>
        <fullName evidence="2">N-methyl-D-aspartate receptor NMDAR2C subunit</fullName>
    </recommendedName>
</protein>
<proteinExistence type="predicted"/>
<dbReference type="InterPro" id="IPR009218">
    <property type="entry name" value="HD_phosphohydro"/>
</dbReference>
<sequence>MKKVYLRNDWINLTSKYSDNEELIVDMFNLIEKCYNSSFRYYHNLSHIENMLSESENFRTNVSDYDSIIFAIWFHDIVYNVKKSDNEIKSAVIAEDFLNSINYDKIKLDKIKVLILKTKNHSLFDSNEDFDTKLFLDLDLLILGANNRLYRKYAENIRKEYSFVPDKIFNTERIKILEDFLNQEFTFRTERFRKRYENIARKNIKSEINFLSKV</sequence>
<dbReference type="AlphaFoldDB" id="A0A0F9QIL7"/>
<dbReference type="SUPFAM" id="SSF109604">
    <property type="entry name" value="HD-domain/PDEase-like"/>
    <property type="match status" value="1"/>
</dbReference>
<name>A0A0F9QIL7_9ZZZZ</name>
<gene>
    <name evidence="1" type="ORF">LCGC14_0714380</name>
</gene>